<dbReference type="AlphaFoldDB" id="H8KW90"/>
<evidence type="ECO:0000256" key="3">
    <source>
        <dbReference type="ARBA" id="ARBA00022801"/>
    </source>
</evidence>
<keyword evidence="5" id="KW-0732">Signal</keyword>
<sequence>MKRNYPLLSMAILGVVVLTHFACKKTTELTDLSVQPSEKVLEASSNPKSYLTGNAADVTTSTTGGTILMGGSTDVDAAMLWMLNKSGGGDIVIIRASGADGYNDYLFNMAPVNSVETLLINTRAKANNADAVQKIRNAEALFIAGGDQYDYVNYWKDTGVEDAINYLINTKHVPVGGTSAGCAILGKSYFSAQNGTVYSADALANPYNTAVQLGHNDFVNHPYLGNTITDSHYNNPDRRGRHITFMARIMTDLAATTAKGVGVEEQTAVCIDQNGIAKVFGINKAYFLQNNNLGPETCVSGSPLTWNRSQTAVKYYAIQGSSTGAGSFDFTNWTSYSGGTAGFFFVNNGVLTQN</sequence>
<dbReference type="Gene3D" id="3.40.50.880">
    <property type="match status" value="1"/>
</dbReference>
<dbReference type="KEGG" id="scn:Solca_2858"/>
<gene>
    <name evidence="6" type="ordered locus">Solca_2858</name>
</gene>
<evidence type="ECO:0000256" key="4">
    <source>
        <dbReference type="ARBA" id="ARBA00022825"/>
    </source>
</evidence>
<keyword evidence="2" id="KW-0645">Protease</keyword>
<reference evidence="6" key="1">
    <citation type="submission" date="2012-02" db="EMBL/GenBank/DDBJ databases">
        <title>The complete genome of Solitalea canadensis DSM 3403.</title>
        <authorList>
            <consortium name="US DOE Joint Genome Institute (JGI-PGF)"/>
            <person name="Lucas S."/>
            <person name="Copeland A."/>
            <person name="Lapidus A."/>
            <person name="Glavina del Rio T."/>
            <person name="Dalin E."/>
            <person name="Tice H."/>
            <person name="Bruce D."/>
            <person name="Goodwin L."/>
            <person name="Pitluck S."/>
            <person name="Peters L."/>
            <person name="Ovchinnikova G."/>
            <person name="Lu M."/>
            <person name="Kyrpides N."/>
            <person name="Mavromatis K."/>
            <person name="Ivanova N."/>
            <person name="Brettin T."/>
            <person name="Detter J.C."/>
            <person name="Han C."/>
            <person name="Larimer F."/>
            <person name="Land M."/>
            <person name="Hauser L."/>
            <person name="Markowitz V."/>
            <person name="Cheng J.-F."/>
            <person name="Hugenholtz P."/>
            <person name="Woyke T."/>
            <person name="Wu D."/>
            <person name="Spring S."/>
            <person name="Schroeder M."/>
            <person name="Kopitz M."/>
            <person name="Brambilla E."/>
            <person name="Klenk H.-P."/>
            <person name="Eisen J.A."/>
        </authorList>
    </citation>
    <scope>NUCLEOTIDE SEQUENCE</scope>
    <source>
        <strain evidence="6">DSM 3403</strain>
    </source>
</reference>
<dbReference type="SUPFAM" id="SSF52317">
    <property type="entry name" value="Class I glutamine amidotransferase-like"/>
    <property type="match status" value="1"/>
</dbReference>
<keyword evidence="3" id="KW-0378">Hydrolase</keyword>
<evidence type="ECO:0000256" key="5">
    <source>
        <dbReference type="SAM" id="SignalP"/>
    </source>
</evidence>
<name>H8KW90_SOLCM</name>
<dbReference type="InterPro" id="IPR029062">
    <property type="entry name" value="Class_I_gatase-like"/>
</dbReference>
<dbReference type="PANTHER" id="PTHR36175:SF1">
    <property type="entry name" value="CYANOPHYCINASE"/>
    <property type="match status" value="1"/>
</dbReference>
<evidence type="ECO:0000313" key="7">
    <source>
        <dbReference type="Proteomes" id="UP000007590"/>
    </source>
</evidence>
<dbReference type="eggNOG" id="COG4242">
    <property type="taxonomic scope" value="Bacteria"/>
</dbReference>
<dbReference type="Proteomes" id="UP000007590">
    <property type="component" value="Chromosome"/>
</dbReference>
<dbReference type="STRING" id="929556.Solca_2858"/>
<dbReference type="MEROPS" id="S51.003"/>
<feature type="signal peptide" evidence="5">
    <location>
        <begin position="1"/>
        <end position="22"/>
    </location>
</feature>
<dbReference type="RefSeq" id="WP_014681109.1">
    <property type="nucleotide sequence ID" value="NC_017770.1"/>
</dbReference>
<dbReference type="InterPro" id="IPR005320">
    <property type="entry name" value="Peptidase_S51"/>
</dbReference>
<evidence type="ECO:0000256" key="2">
    <source>
        <dbReference type="ARBA" id="ARBA00022670"/>
    </source>
</evidence>
<dbReference type="HOGENOM" id="CLU_051822_1_0_10"/>
<dbReference type="GO" id="GO:0006508">
    <property type="term" value="P:proteolysis"/>
    <property type="evidence" value="ECO:0007669"/>
    <property type="project" value="UniProtKB-KW"/>
</dbReference>
<dbReference type="GO" id="GO:0008236">
    <property type="term" value="F:serine-type peptidase activity"/>
    <property type="evidence" value="ECO:0007669"/>
    <property type="project" value="UniProtKB-KW"/>
</dbReference>
<keyword evidence="4" id="KW-0720">Serine protease</keyword>
<dbReference type="PANTHER" id="PTHR36175">
    <property type="entry name" value="CYANOPHYCINASE"/>
    <property type="match status" value="1"/>
</dbReference>
<accession>H8KW90</accession>
<protein>
    <submittedName>
        <fullName evidence="6">Cysnophycinase-like exopeptidase</fullName>
    </submittedName>
</protein>
<proteinExistence type="inferred from homology"/>
<keyword evidence="7" id="KW-1185">Reference proteome</keyword>
<evidence type="ECO:0000313" key="6">
    <source>
        <dbReference type="EMBL" id="AFD07882.1"/>
    </source>
</evidence>
<evidence type="ECO:0000256" key="1">
    <source>
        <dbReference type="ARBA" id="ARBA00006534"/>
    </source>
</evidence>
<comment type="similarity">
    <text evidence="1">Belongs to the peptidase S51 family.</text>
</comment>
<dbReference type="EMBL" id="CP003349">
    <property type="protein sequence ID" value="AFD07882.1"/>
    <property type="molecule type" value="Genomic_DNA"/>
</dbReference>
<organism evidence="6 7">
    <name type="scientific">Solitalea canadensis (strain ATCC 29591 / DSM 3403 / JCM 21819 / LMG 8368 / NBRC 15130 / NCIMB 12057 / USAM 9D)</name>
    <name type="common">Flexibacter canadensis</name>
    <dbReference type="NCBI Taxonomy" id="929556"/>
    <lineage>
        <taxon>Bacteria</taxon>
        <taxon>Pseudomonadati</taxon>
        <taxon>Bacteroidota</taxon>
        <taxon>Sphingobacteriia</taxon>
        <taxon>Sphingobacteriales</taxon>
        <taxon>Sphingobacteriaceae</taxon>
        <taxon>Solitalea</taxon>
    </lineage>
</organism>
<dbReference type="Pfam" id="PF03575">
    <property type="entry name" value="Peptidase_S51"/>
    <property type="match status" value="1"/>
</dbReference>
<dbReference type="CDD" id="cd03145">
    <property type="entry name" value="GAT1_cyanophycinase"/>
    <property type="match status" value="1"/>
</dbReference>
<feature type="chain" id="PRO_5003615378" evidence="5">
    <location>
        <begin position="23"/>
        <end position="354"/>
    </location>
</feature>